<organism evidence="7 8">
    <name type="scientific">Parahaliea mediterranea</name>
    <dbReference type="NCBI Taxonomy" id="651086"/>
    <lineage>
        <taxon>Bacteria</taxon>
        <taxon>Pseudomonadati</taxon>
        <taxon>Pseudomonadota</taxon>
        <taxon>Gammaproteobacteria</taxon>
        <taxon>Cellvibrionales</taxon>
        <taxon>Halieaceae</taxon>
        <taxon>Parahaliea</taxon>
    </lineage>
</organism>
<feature type="transmembrane region" description="Helical" evidence="5">
    <location>
        <begin position="152"/>
        <end position="176"/>
    </location>
</feature>
<evidence type="ECO:0000313" key="8">
    <source>
        <dbReference type="Proteomes" id="UP000664303"/>
    </source>
</evidence>
<dbReference type="InterPro" id="IPR036909">
    <property type="entry name" value="Cyt_c-like_dom_sf"/>
</dbReference>
<feature type="transmembrane region" description="Helical" evidence="5">
    <location>
        <begin position="111"/>
        <end position="131"/>
    </location>
</feature>
<feature type="transmembrane region" description="Helical" evidence="5">
    <location>
        <begin position="53"/>
        <end position="73"/>
    </location>
</feature>
<dbReference type="InterPro" id="IPR012938">
    <property type="entry name" value="Glc/Sorbosone_DH"/>
</dbReference>
<dbReference type="InterPro" id="IPR011042">
    <property type="entry name" value="6-blade_b-propeller_TolB-like"/>
</dbReference>
<sequence length="696" mass="75729">MKAAGIFLLEALLIFAALFGAHLLEPHISFIPSFVISLPEVDYTGEDFRTVLWHFGCVYLVLLAATAAYLGPWRPSDVRRTVQELFAIALGFAIASMSLFLTTEIAFDPNLIVGIAILASLLVISAHLISAASTHGAPGSRVLLLIREILRVAFRSAGIAIILAALTPGILAFFFVGDRDFANTVTRIRIWFSDSEQAAYQLVDLFPGERFAQPMLVRPRPGDPGVLYILGRAGTLERIDYPSGEGRSLVLDIRDKVGEVESENGFLGFDFHPEFARAGSGNEGVIYAYYTSVKNGEQVNHVSKFTLREDAGAKVQTEAPLMVLPREPSGFHNGGSVAFGPDGLLYLALGEGVHPKTHKGINETFRGAILRIDVDCRHSDRSQPITRRPAVGQVQDYCIPRDNPFVGNPAILDEYWALGLRNPYRMNFDADGRLWVGDVGSTKWEEVNIVEAGHHYQYPFIEGYEAAGPSRPDTVIGTETPPVHTYVHTAYDRAVIGGIVYQGKRHQALRGQYLFADNYSSKVFSMPASGRRVDSADHIATADQFAQRGTSSLTELADGEVVLTTLGRSSTPTGRVLKLSSGDAQAPAPAAEAEPASTTAAEVHSIYIANCARCHGNEGRGDGPDAGMLPVPVPDFHDDDVRARENSWYHRVIGEGGYAAGLSPAMPPWAHILNEAEIDGLVKLIREFQENPHDGN</sequence>
<keyword evidence="5" id="KW-0472">Membrane</keyword>
<dbReference type="SUPFAM" id="SSF46626">
    <property type="entry name" value="Cytochrome c"/>
    <property type="match status" value="1"/>
</dbReference>
<reference evidence="7" key="1">
    <citation type="submission" date="2021-02" db="EMBL/GenBank/DDBJ databases">
        <title>PHA producing bacteria isolated from coastal sediment in Guangdong, Shenzhen.</title>
        <authorList>
            <person name="Zheng W."/>
            <person name="Yu S."/>
            <person name="Huang Y."/>
        </authorList>
    </citation>
    <scope>NUCLEOTIDE SEQUENCE</scope>
    <source>
        <strain evidence="7">TN14-10</strain>
    </source>
</reference>
<accession>A0A939DGH8</accession>
<keyword evidence="2 4" id="KW-0479">Metal-binding</keyword>
<dbReference type="SUPFAM" id="SSF50952">
    <property type="entry name" value="Soluble quinoprotein glucose dehydrogenase"/>
    <property type="match status" value="1"/>
</dbReference>
<dbReference type="InterPro" id="IPR009056">
    <property type="entry name" value="Cyt_c-like_dom"/>
</dbReference>
<keyword evidence="8" id="KW-1185">Reference proteome</keyword>
<dbReference type="AlphaFoldDB" id="A0A939DGH8"/>
<dbReference type="PROSITE" id="PS51007">
    <property type="entry name" value="CYTC"/>
    <property type="match status" value="1"/>
</dbReference>
<gene>
    <name evidence="7" type="ORF">JYP50_12605</name>
</gene>
<dbReference type="Pfam" id="PF13442">
    <property type="entry name" value="Cytochrome_CBB3"/>
    <property type="match status" value="1"/>
</dbReference>
<dbReference type="Pfam" id="PF07995">
    <property type="entry name" value="GSDH"/>
    <property type="match status" value="1"/>
</dbReference>
<evidence type="ECO:0000259" key="6">
    <source>
        <dbReference type="PROSITE" id="PS51007"/>
    </source>
</evidence>
<keyword evidence="5" id="KW-1133">Transmembrane helix</keyword>
<protein>
    <submittedName>
        <fullName evidence="7">PQQ-dependent sugar dehydrogenase</fullName>
    </submittedName>
</protein>
<dbReference type="PANTHER" id="PTHR19328:SF75">
    <property type="entry name" value="ALDOSE SUGAR DEHYDROGENASE YLII"/>
    <property type="match status" value="1"/>
</dbReference>
<dbReference type="GO" id="GO:0009055">
    <property type="term" value="F:electron transfer activity"/>
    <property type="evidence" value="ECO:0007669"/>
    <property type="project" value="InterPro"/>
</dbReference>
<feature type="transmembrane region" description="Helical" evidence="5">
    <location>
        <begin position="85"/>
        <end position="105"/>
    </location>
</feature>
<name>A0A939DGH8_9GAMM</name>
<evidence type="ECO:0000256" key="2">
    <source>
        <dbReference type="ARBA" id="ARBA00022723"/>
    </source>
</evidence>
<dbReference type="GO" id="GO:0020037">
    <property type="term" value="F:heme binding"/>
    <property type="evidence" value="ECO:0007669"/>
    <property type="project" value="InterPro"/>
</dbReference>
<dbReference type="Proteomes" id="UP000664303">
    <property type="component" value="Unassembled WGS sequence"/>
</dbReference>
<evidence type="ECO:0000313" key="7">
    <source>
        <dbReference type="EMBL" id="MBN7797441.1"/>
    </source>
</evidence>
<dbReference type="Gene3D" id="2.120.10.30">
    <property type="entry name" value="TolB, C-terminal domain"/>
    <property type="match status" value="1"/>
</dbReference>
<dbReference type="InterPro" id="IPR011041">
    <property type="entry name" value="Quinoprot_gluc/sorb_DH_b-prop"/>
</dbReference>
<comment type="caution">
    <text evidence="7">The sequence shown here is derived from an EMBL/GenBank/DDBJ whole genome shotgun (WGS) entry which is preliminary data.</text>
</comment>
<evidence type="ECO:0000256" key="4">
    <source>
        <dbReference type="PROSITE-ProRule" id="PRU00433"/>
    </source>
</evidence>
<proteinExistence type="predicted"/>
<dbReference type="RefSeq" id="WP_206560888.1">
    <property type="nucleotide sequence ID" value="NZ_JAFKCZ010000008.1"/>
</dbReference>
<evidence type="ECO:0000256" key="1">
    <source>
        <dbReference type="ARBA" id="ARBA00022617"/>
    </source>
</evidence>
<evidence type="ECO:0000256" key="5">
    <source>
        <dbReference type="SAM" id="Phobius"/>
    </source>
</evidence>
<feature type="domain" description="Cytochrome c" evidence="6">
    <location>
        <begin position="598"/>
        <end position="689"/>
    </location>
</feature>
<dbReference type="Gene3D" id="1.10.760.10">
    <property type="entry name" value="Cytochrome c-like domain"/>
    <property type="match status" value="1"/>
</dbReference>
<keyword evidence="3 4" id="KW-0408">Iron</keyword>
<dbReference type="GO" id="GO:0046872">
    <property type="term" value="F:metal ion binding"/>
    <property type="evidence" value="ECO:0007669"/>
    <property type="project" value="UniProtKB-KW"/>
</dbReference>
<evidence type="ECO:0000256" key="3">
    <source>
        <dbReference type="ARBA" id="ARBA00023004"/>
    </source>
</evidence>
<keyword evidence="1 4" id="KW-0349">Heme</keyword>
<keyword evidence="5" id="KW-0812">Transmembrane</keyword>
<dbReference type="PANTHER" id="PTHR19328">
    <property type="entry name" value="HEDGEHOG-INTERACTING PROTEIN"/>
    <property type="match status" value="1"/>
</dbReference>
<dbReference type="EMBL" id="JAFKCZ010000008">
    <property type="protein sequence ID" value="MBN7797441.1"/>
    <property type="molecule type" value="Genomic_DNA"/>
</dbReference>